<dbReference type="Proteomes" id="UP000008553">
    <property type="component" value="Unassembled WGS sequence"/>
</dbReference>
<keyword evidence="2" id="KW-1185">Reference proteome</keyword>
<dbReference type="InParanoid" id="Q7RC60"/>
<dbReference type="PaxDb" id="73239-Q7RC60"/>
<proteinExistence type="predicted"/>
<protein>
    <submittedName>
        <fullName evidence="1">Uncharacterized protein</fullName>
    </submittedName>
</protein>
<gene>
    <name evidence="1" type="ORF">PY05924</name>
</gene>
<sequence length="25" mass="3123">MHGISIKNRQYNSIYKMHFMHLIFL</sequence>
<organism evidence="1 2">
    <name type="scientific">Plasmodium yoelii yoelii</name>
    <dbReference type="NCBI Taxonomy" id="73239"/>
    <lineage>
        <taxon>Eukaryota</taxon>
        <taxon>Sar</taxon>
        <taxon>Alveolata</taxon>
        <taxon>Apicomplexa</taxon>
        <taxon>Aconoidasida</taxon>
        <taxon>Haemosporida</taxon>
        <taxon>Plasmodiidae</taxon>
        <taxon>Plasmodium</taxon>
        <taxon>Plasmodium (Vinckeia)</taxon>
    </lineage>
</organism>
<name>Q7RC60_PLAYO</name>
<evidence type="ECO:0000313" key="1">
    <source>
        <dbReference type="EMBL" id="EAA18038.1"/>
    </source>
</evidence>
<evidence type="ECO:0000313" key="2">
    <source>
        <dbReference type="Proteomes" id="UP000008553"/>
    </source>
</evidence>
<accession>Q7RC60</accession>
<dbReference type="AlphaFoldDB" id="Q7RC60"/>
<dbReference type="EMBL" id="AABL01001945">
    <property type="protein sequence ID" value="EAA18038.1"/>
    <property type="molecule type" value="Genomic_DNA"/>
</dbReference>
<feature type="non-terminal residue" evidence="1">
    <location>
        <position position="25"/>
    </location>
</feature>
<reference evidence="1 2" key="1">
    <citation type="journal article" date="2002" name="Nature">
        <title>Genome sequence and comparative analysis of the model rodent malaria parasite Plasmodium yoelii yoelii.</title>
        <authorList>
            <person name="Carlton J.M."/>
            <person name="Angiuoli S.V."/>
            <person name="Suh B.B."/>
            <person name="Kooij T.W."/>
            <person name="Pertea M."/>
            <person name="Silva J.C."/>
            <person name="Ermolaeva M.D."/>
            <person name="Allen J.E."/>
            <person name="Selengut J.D."/>
            <person name="Koo H.L."/>
            <person name="Peterson J.D."/>
            <person name="Pop M."/>
            <person name="Kosack D.S."/>
            <person name="Shumway M.F."/>
            <person name="Bidwell S.L."/>
            <person name="Shallom S.J."/>
            <person name="van Aken S.E."/>
            <person name="Riedmuller S.B."/>
            <person name="Feldblyum T.V."/>
            <person name="Cho J.K."/>
            <person name="Quackenbush J."/>
            <person name="Sedegah M."/>
            <person name="Shoaibi A."/>
            <person name="Cummings L.M."/>
            <person name="Florens L."/>
            <person name="Yates J.R."/>
            <person name="Raine J.D."/>
            <person name="Sinden R.E."/>
            <person name="Harris M.A."/>
            <person name="Cunningham D.A."/>
            <person name="Preiser P.R."/>
            <person name="Bergman L.W."/>
            <person name="Vaidya A.B."/>
            <person name="van Lin L.H."/>
            <person name="Janse C.J."/>
            <person name="Waters A.P."/>
            <person name="Smith H.O."/>
            <person name="White O.R."/>
            <person name="Salzberg S.L."/>
            <person name="Venter J.C."/>
            <person name="Fraser C.M."/>
            <person name="Hoffman S.L."/>
            <person name="Gardner M.J."/>
            <person name="Carucci D.J."/>
        </authorList>
    </citation>
    <scope>NUCLEOTIDE SEQUENCE [LARGE SCALE GENOMIC DNA]</scope>
    <source>
        <strain evidence="1 2">17XNL</strain>
    </source>
</reference>
<comment type="caution">
    <text evidence="1">The sequence shown here is derived from an EMBL/GenBank/DDBJ whole genome shotgun (WGS) entry which is preliminary data.</text>
</comment>